<proteinExistence type="inferred from homology"/>
<keyword evidence="2" id="KW-0521">NADP</keyword>
<dbReference type="InterPro" id="IPR005913">
    <property type="entry name" value="dTDP_dehydrorham_reduct"/>
</dbReference>
<dbReference type="InterPro" id="IPR029903">
    <property type="entry name" value="RmlD-like-bd"/>
</dbReference>
<evidence type="ECO:0000313" key="4">
    <source>
        <dbReference type="EMBL" id="OHA26471.1"/>
    </source>
</evidence>
<protein>
    <recommendedName>
        <fullName evidence="2">dTDP-4-dehydrorhamnose reductase</fullName>
        <ecNumber evidence="2">1.1.1.133</ecNumber>
    </recommendedName>
</protein>
<dbReference type="EMBL" id="MHRQ01000020">
    <property type="protein sequence ID" value="OHA26471.1"/>
    <property type="molecule type" value="Genomic_DNA"/>
</dbReference>
<dbReference type="Proteomes" id="UP000177565">
    <property type="component" value="Unassembled WGS sequence"/>
</dbReference>
<comment type="pathway">
    <text evidence="2">Carbohydrate biosynthesis; dTDP-L-rhamnose biosynthesis.</text>
</comment>
<evidence type="ECO:0000256" key="1">
    <source>
        <dbReference type="ARBA" id="ARBA00010944"/>
    </source>
</evidence>
<dbReference type="InterPro" id="IPR036291">
    <property type="entry name" value="NAD(P)-bd_dom_sf"/>
</dbReference>
<dbReference type="GO" id="GO:0005829">
    <property type="term" value="C:cytosol"/>
    <property type="evidence" value="ECO:0007669"/>
    <property type="project" value="TreeGrafter"/>
</dbReference>
<dbReference type="PANTHER" id="PTHR10491:SF4">
    <property type="entry name" value="METHIONINE ADENOSYLTRANSFERASE 2 SUBUNIT BETA"/>
    <property type="match status" value="1"/>
</dbReference>
<reference evidence="4 5" key="1">
    <citation type="journal article" date="2016" name="Nat. Commun.">
        <title>Thousands of microbial genomes shed light on interconnected biogeochemical processes in an aquifer system.</title>
        <authorList>
            <person name="Anantharaman K."/>
            <person name="Brown C.T."/>
            <person name="Hug L.A."/>
            <person name="Sharon I."/>
            <person name="Castelle C.J."/>
            <person name="Probst A.J."/>
            <person name="Thomas B.C."/>
            <person name="Singh A."/>
            <person name="Wilkins M.J."/>
            <person name="Karaoz U."/>
            <person name="Brodie E.L."/>
            <person name="Williams K.H."/>
            <person name="Hubbard S.S."/>
            <person name="Banfield J.F."/>
        </authorList>
    </citation>
    <scope>NUCLEOTIDE SEQUENCE [LARGE SCALE GENOMIC DNA]</scope>
</reference>
<comment type="caution">
    <text evidence="4">The sequence shown here is derived from an EMBL/GenBank/DDBJ whole genome shotgun (WGS) entry which is preliminary data.</text>
</comment>
<accession>A0A1G2MU30</accession>
<sequence length="277" mass="30263">MSLDLSNVLITGGEGMVARYADFGTKLSHRELDITNKEQVFSVITAYKPSAVIHLAALTNMRTCEESPAEAHRVNAEGTENVAGACKEIDAVMVYLSTNAVFDGKKDTAYNETDMPNPQNEYGKSKLVGEQAVICAKGPFLIVRSGWIFGGGVAHNKRFVGNIVKQLGEKEIKVVSDNQGTPTYAKDLMDSIKRLLVQGEREIVHIANSESASRFEQATHIAKTLGYKGQLIPLRVSELQVVPAPLANEALTSNKIHLRPWQEALSEYLAAEFHHAG</sequence>
<dbReference type="CDD" id="cd05254">
    <property type="entry name" value="dTDP_HR_like_SDR_e"/>
    <property type="match status" value="1"/>
</dbReference>
<gene>
    <name evidence="4" type="ORF">A3C06_02750</name>
</gene>
<organism evidence="4 5">
    <name type="scientific">Candidatus Taylorbacteria bacterium RIFCSPHIGHO2_02_FULL_46_13</name>
    <dbReference type="NCBI Taxonomy" id="1802312"/>
    <lineage>
        <taxon>Bacteria</taxon>
        <taxon>Candidatus Tayloriibacteriota</taxon>
    </lineage>
</organism>
<dbReference type="GO" id="GO:0008831">
    <property type="term" value="F:dTDP-4-dehydrorhamnose reductase activity"/>
    <property type="evidence" value="ECO:0007669"/>
    <property type="project" value="UniProtKB-EC"/>
</dbReference>
<keyword evidence="2" id="KW-0560">Oxidoreductase</keyword>
<comment type="function">
    <text evidence="2">Catalyzes the reduction of dTDP-6-deoxy-L-lyxo-4-hexulose to yield dTDP-L-rhamnose.</text>
</comment>
<feature type="domain" description="RmlD-like substrate binding" evidence="3">
    <location>
        <begin position="8"/>
        <end position="270"/>
    </location>
</feature>
<comment type="similarity">
    <text evidence="1 2">Belongs to the dTDP-4-dehydrorhamnose reductase family.</text>
</comment>
<evidence type="ECO:0000259" key="3">
    <source>
        <dbReference type="Pfam" id="PF04321"/>
    </source>
</evidence>
<dbReference type="Gene3D" id="3.40.50.720">
    <property type="entry name" value="NAD(P)-binding Rossmann-like Domain"/>
    <property type="match status" value="1"/>
</dbReference>
<dbReference type="GO" id="GO:0019305">
    <property type="term" value="P:dTDP-rhamnose biosynthetic process"/>
    <property type="evidence" value="ECO:0007669"/>
    <property type="project" value="UniProtKB-UniPathway"/>
</dbReference>
<dbReference type="PANTHER" id="PTHR10491">
    <property type="entry name" value="DTDP-4-DEHYDRORHAMNOSE REDUCTASE"/>
    <property type="match status" value="1"/>
</dbReference>
<evidence type="ECO:0000313" key="5">
    <source>
        <dbReference type="Proteomes" id="UP000177565"/>
    </source>
</evidence>
<dbReference type="EC" id="1.1.1.133" evidence="2"/>
<dbReference type="UniPathway" id="UPA00124"/>
<name>A0A1G2MU30_9BACT</name>
<dbReference type="STRING" id="1802312.A3C06_02750"/>
<evidence type="ECO:0000256" key="2">
    <source>
        <dbReference type="RuleBase" id="RU364082"/>
    </source>
</evidence>
<dbReference type="SUPFAM" id="SSF51735">
    <property type="entry name" value="NAD(P)-binding Rossmann-fold domains"/>
    <property type="match status" value="1"/>
</dbReference>
<dbReference type="AlphaFoldDB" id="A0A1G2MU30"/>
<dbReference type="Gene3D" id="3.90.25.10">
    <property type="entry name" value="UDP-galactose 4-epimerase, domain 1"/>
    <property type="match status" value="1"/>
</dbReference>
<dbReference type="Pfam" id="PF04321">
    <property type="entry name" value="RmlD_sub_bind"/>
    <property type="match status" value="1"/>
</dbReference>